<name>Q11K92_CHESB</name>
<keyword evidence="2" id="KW-0413">Isomerase</keyword>
<dbReference type="eggNOG" id="COG1082">
    <property type="taxonomic scope" value="Bacteria"/>
</dbReference>
<dbReference type="SUPFAM" id="SSF51658">
    <property type="entry name" value="Xylose isomerase-like"/>
    <property type="match status" value="1"/>
</dbReference>
<sequence length="268" mass="27654">MKAHSVELAHLTALDLDPARFAAHAAQAGFDSISLRIAPVAPGAVHYPLRAGSPALRDARAAIAGAGLSVSGIEIVSLTPALDVTTIEPMLACGAELGAKGLCVTGDDPDRVRIADTFARLCELAIGFGISVDLEFMRWRPVARLEDAIGVVSAAGAPNGFVLLDVLHLHRSGGMPAHIAAADPALFRCVQLCDAHAQIPPHLDVIGEARGGRLPIGEGALPLAQIVAALPGHVEYAAELPIAPEAGAVDALVRSRQRIADLIGAHAR</sequence>
<dbReference type="KEGG" id="mes:Meso_0783"/>
<dbReference type="PANTHER" id="PTHR12110">
    <property type="entry name" value="HYDROXYPYRUVATE ISOMERASE"/>
    <property type="match status" value="1"/>
</dbReference>
<dbReference type="PANTHER" id="PTHR12110:SF48">
    <property type="entry name" value="BLL3656 PROTEIN"/>
    <property type="match status" value="1"/>
</dbReference>
<dbReference type="EMBL" id="CP000390">
    <property type="protein sequence ID" value="ABG62183.1"/>
    <property type="molecule type" value="Genomic_DNA"/>
</dbReference>
<evidence type="ECO:0000313" key="2">
    <source>
        <dbReference type="EMBL" id="ABG62183.1"/>
    </source>
</evidence>
<dbReference type="Pfam" id="PF01261">
    <property type="entry name" value="AP_endonuc_2"/>
    <property type="match status" value="1"/>
</dbReference>
<dbReference type="GO" id="GO:0016853">
    <property type="term" value="F:isomerase activity"/>
    <property type="evidence" value="ECO:0007669"/>
    <property type="project" value="UniProtKB-KW"/>
</dbReference>
<dbReference type="HOGENOM" id="CLU_035063_4_0_5"/>
<dbReference type="STRING" id="266779.Meso_0783"/>
<dbReference type="AlphaFoldDB" id="Q11K92"/>
<dbReference type="InterPro" id="IPR050312">
    <property type="entry name" value="IolE/XylAMocC-like"/>
</dbReference>
<dbReference type="Gene3D" id="3.20.20.150">
    <property type="entry name" value="Divalent-metal-dependent TIM barrel enzymes"/>
    <property type="match status" value="1"/>
</dbReference>
<dbReference type="OrthoDB" id="9072761at2"/>
<feature type="domain" description="Xylose isomerase-like TIM barrel" evidence="1">
    <location>
        <begin position="23"/>
        <end position="230"/>
    </location>
</feature>
<organism evidence="2">
    <name type="scientific">Chelativorans sp. (strain BNC1)</name>
    <dbReference type="NCBI Taxonomy" id="266779"/>
    <lineage>
        <taxon>Bacteria</taxon>
        <taxon>Pseudomonadati</taxon>
        <taxon>Pseudomonadota</taxon>
        <taxon>Alphaproteobacteria</taxon>
        <taxon>Hyphomicrobiales</taxon>
        <taxon>Phyllobacteriaceae</taxon>
        <taxon>Chelativorans</taxon>
    </lineage>
</organism>
<evidence type="ECO:0000259" key="1">
    <source>
        <dbReference type="Pfam" id="PF01261"/>
    </source>
</evidence>
<reference evidence="2" key="1">
    <citation type="submission" date="2006-06" db="EMBL/GenBank/DDBJ databases">
        <title>Complete sequence of chromosome of Chelativorans sp. BNC1.</title>
        <authorList>
            <consortium name="US DOE Joint Genome Institute"/>
            <person name="Copeland A."/>
            <person name="Lucas S."/>
            <person name="Lapidus A."/>
            <person name="Barry K."/>
            <person name="Detter J.C."/>
            <person name="Glavina del Rio T."/>
            <person name="Hammon N."/>
            <person name="Israni S."/>
            <person name="Dalin E."/>
            <person name="Tice H."/>
            <person name="Pitluck S."/>
            <person name="Chertkov O."/>
            <person name="Brettin T."/>
            <person name="Bruce D."/>
            <person name="Han C."/>
            <person name="Tapia R."/>
            <person name="Gilna P."/>
            <person name="Schmutz J."/>
            <person name="Larimer F."/>
            <person name="Land M."/>
            <person name="Hauser L."/>
            <person name="Kyrpides N."/>
            <person name="Mikhailova N."/>
            <person name="Richardson P."/>
        </authorList>
    </citation>
    <scope>NUCLEOTIDE SEQUENCE</scope>
    <source>
        <strain evidence="2">BNC1</strain>
    </source>
</reference>
<gene>
    <name evidence="2" type="ordered locus">Meso_0783</name>
</gene>
<dbReference type="InterPro" id="IPR036237">
    <property type="entry name" value="Xyl_isomerase-like_sf"/>
</dbReference>
<protein>
    <submittedName>
        <fullName evidence="2">Xylose isomerase-like TIM barrel</fullName>
    </submittedName>
</protein>
<dbReference type="InterPro" id="IPR013022">
    <property type="entry name" value="Xyl_isomerase-like_TIM-brl"/>
</dbReference>
<proteinExistence type="predicted"/>
<accession>Q11K92</accession>